<gene>
    <name evidence="2" type="ORF">EIZ48_28085</name>
</gene>
<dbReference type="InterPro" id="IPR046537">
    <property type="entry name" value="DUF6602"/>
</dbReference>
<sequence>MAKNFNSREYITEIAEDVVYNFARAARATTPGLKGAARESEVRQKLESILPTGVGVGTGCVIDFEGNASSQQDIIIYENNLCPVFSINNTPETTYYPCEGVIAVGEIKSTIGKTELIDSFNKIKSAKELQRQKILSRSTIFDYDYYSFRHYLSMQGFDCTKEEEFNQDGNSKDQIFGFILCNDFSVKENTLIEHVNNCSKAIDRKLLPNMVVSLQSGMFYPYDKNKPSLCDSVMDGTGYVYGTPECGNFQSLLTRLHQAIRRGRTVDIKAFERYLVSNSDAMTMNVTSEVCL</sequence>
<dbReference type="Pfam" id="PF20247">
    <property type="entry name" value="DUF6602"/>
    <property type="match status" value="1"/>
</dbReference>
<evidence type="ECO:0000259" key="1">
    <source>
        <dbReference type="Pfam" id="PF20247"/>
    </source>
</evidence>
<protein>
    <recommendedName>
        <fullName evidence="1">DUF6602 domain-containing protein</fullName>
    </recommendedName>
</protein>
<dbReference type="Proteomes" id="UP000738517">
    <property type="component" value="Unassembled WGS sequence"/>
</dbReference>
<evidence type="ECO:0000313" key="2">
    <source>
        <dbReference type="EMBL" id="NBI56335.1"/>
    </source>
</evidence>
<comment type="caution">
    <text evidence="2">The sequence shown here is derived from an EMBL/GenBank/DDBJ whole genome shotgun (WGS) entry which is preliminary data.</text>
</comment>
<reference evidence="2 3" key="1">
    <citation type="journal article" date="2017" name="Int. J. Syst. Evol. Microbiol.">
        <title>Photobacterium alginatilyticum sp. nov., a marine bacterium isolated from bottom seawater.</title>
        <authorList>
            <person name="Wang X."/>
            <person name="Wang Y."/>
            <person name="Yang X."/>
            <person name="Sun H."/>
            <person name="Li B."/>
            <person name="Zhang X.H."/>
        </authorList>
    </citation>
    <scope>NUCLEOTIDE SEQUENCE [LARGE SCALE GENOMIC DNA]</scope>
    <source>
        <strain evidence="2 3">P03D4</strain>
    </source>
</reference>
<feature type="domain" description="DUF6602" evidence="1">
    <location>
        <begin position="25"/>
        <end position="129"/>
    </location>
</feature>
<name>A0ABW9YSS6_9GAMM</name>
<keyword evidence="3" id="KW-1185">Reference proteome</keyword>
<organism evidence="2 3">
    <name type="scientific">Photobacterium alginatilyticum</name>
    <dbReference type="NCBI Taxonomy" id="1775171"/>
    <lineage>
        <taxon>Bacteria</taxon>
        <taxon>Pseudomonadati</taxon>
        <taxon>Pseudomonadota</taxon>
        <taxon>Gammaproteobacteria</taxon>
        <taxon>Vibrionales</taxon>
        <taxon>Vibrionaceae</taxon>
        <taxon>Photobacterium</taxon>
    </lineage>
</organism>
<dbReference type="EMBL" id="RSEJ01000086">
    <property type="protein sequence ID" value="NBI56335.1"/>
    <property type="molecule type" value="Genomic_DNA"/>
</dbReference>
<evidence type="ECO:0000313" key="3">
    <source>
        <dbReference type="Proteomes" id="UP000738517"/>
    </source>
</evidence>
<proteinExistence type="predicted"/>
<dbReference type="CDD" id="cd21173">
    <property type="entry name" value="NucC-like"/>
    <property type="match status" value="1"/>
</dbReference>
<accession>A0ABW9YSS6</accession>
<dbReference type="RefSeq" id="WP_160658650.1">
    <property type="nucleotide sequence ID" value="NZ_RSEJ01000086.1"/>
</dbReference>